<dbReference type="Pfam" id="PF04973">
    <property type="entry name" value="NMN_transporter"/>
    <property type="match status" value="1"/>
</dbReference>
<dbReference type="GO" id="GO:0005886">
    <property type="term" value="C:plasma membrane"/>
    <property type="evidence" value="ECO:0007669"/>
    <property type="project" value="UniProtKB-SubCell"/>
</dbReference>
<evidence type="ECO:0000313" key="12">
    <source>
        <dbReference type="Proteomes" id="UP000019183"/>
    </source>
</evidence>
<dbReference type="NCBIfam" id="NF011926">
    <property type="entry name" value="PRK15397.1"/>
    <property type="match status" value="1"/>
</dbReference>
<feature type="transmembrane region" description="Helical" evidence="10">
    <location>
        <begin position="158"/>
        <end position="176"/>
    </location>
</feature>
<dbReference type="GO" id="GO:0034257">
    <property type="term" value="F:nicotinamide riboside transmembrane transporter activity"/>
    <property type="evidence" value="ECO:0007669"/>
    <property type="project" value="InterPro"/>
</dbReference>
<keyword evidence="8 10" id="KW-1133">Transmembrane helix</keyword>
<evidence type="ECO:0000256" key="4">
    <source>
        <dbReference type="ARBA" id="ARBA00017522"/>
    </source>
</evidence>
<comment type="caution">
    <text evidence="11">The sequence shown here is derived from an EMBL/GenBank/DDBJ whole genome shotgun (WGS) entry which is preliminary data.</text>
</comment>
<dbReference type="eggNOG" id="COG3201">
    <property type="taxonomic scope" value="Bacteria"/>
</dbReference>
<keyword evidence="9 10" id="KW-0472">Membrane</keyword>
<feature type="transmembrane region" description="Helical" evidence="10">
    <location>
        <begin position="40"/>
        <end position="61"/>
    </location>
</feature>
<evidence type="ECO:0000313" key="11">
    <source>
        <dbReference type="EMBL" id="CDL09225.1"/>
    </source>
</evidence>
<reference evidence="11" key="1">
    <citation type="submission" date="2013-10" db="EMBL/GenBank/DDBJ databases">
        <title>Antibiotic resistance diversity of beta-lactamase producers in the General Hospital Vienna.</title>
        <authorList>
            <person name="Barisic I."/>
            <person name="Mitteregger D."/>
            <person name="Hirschl A.M."/>
            <person name="Noehammer C."/>
            <person name="Wiesinger-Mayr H."/>
        </authorList>
    </citation>
    <scope>NUCLEOTIDE SEQUENCE [LARGE SCALE GENOMIC DNA]</scope>
    <source>
        <strain evidence="11">IS43</strain>
    </source>
</reference>
<keyword evidence="7 10" id="KW-0812">Transmembrane</keyword>
<evidence type="ECO:0000256" key="9">
    <source>
        <dbReference type="ARBA" id="ARBA00023136"/>
    </source>
</evidence>
<evidence type="ECO:0000256" key="1">
    <source>
        <dbReference type="ARBA" id="ARBA00002672"/>
    </source>
</evidence>
<dbReference type="InterPro" id="IPR006419">
    <property type="entry name" value="NMN_transpt_PnuC"/>
</dbReference>
<feature type="transmembrane region" description="Helical" evidence="10">
    <location>
        <begin position="82"/>
        <end position="112"/>
    </location>
</feature>
<accession>W1DKP7</accession>
<evidence type="ECO:0000256" key="10">
    <source>
        <dbReference type="SAM" id="Phobius"/>
    </source>
</evidence>
<organism evidence="11 12">
    <name type="scientific">Klebsiella pneumoniae IS43</name>
    <dbReference type="NCBI Taxonomy" id="1432552"/>
    <lineage>
        <taxon>Bacteria</taxon>
        <taxon>Pseudomonadati</taxon>
        <taxon>Pseudomonadota</taxon>
        <taxon>Gammaproteobacteria</taxon>
        <taxon>Enterobacterales</taxon>
        <taxon>Enterobacteriaceae</taxon>
        <taxon>Klebsiella/Raoultella group</taxon>
        <taxon>Klebsiella</taxon>
        <taxon>Klebsiella pneumoniae complex</taxon>
    </lineage>
</organism>
<evidence type="ECO:0000256" key="6">
    <source>
        <dbReference type="ARBA" id="ARBA00022475"/>
    </source>
</evidence>
<comment type="function">
    <text evidence="1">Required for nicotinamide riboside transport across the inner membrane.</text>
</comment>
<evidence type="ECO:0000256" key="3">
    <source>
        <dbReference type="ARBA" id="ARBA00006669"/>
    </source>
</evidence>
<keyword evidence="5" id="KW-0813">Transport</keyword>
<keyword evidence="12" id="KW-1185">Reference proteome</keyword>
<dbReference type="PANTHER" id="PTHR36122">
    <property type="entry name" value="NICOTINAMIDE RIBOSIDE TRANSPORTER PNUC"/>
    <property type="match status" value="1"/>
</dbReference>
<comment type="similarity">
    <text evidence="3">Belongs to the nicotinamide ribonucleoside (NR) uptake permease (TC 4.B.1) family.</text>
</comment>
<dbReference type="EMBL" id="CBWK010000330">
    <property type="protein sequence ID" value="CDL09225.1"/>
    <property type="molecule type" value="Genomic_DNA"/>
</dbReference>
<evidence type="ECO:0000256" key="7">
    <source>
        <dbReference type="ARBA" id="ARBA00022692"/>
    </source>
</evidence>
<proteinExistence type="inferred from homology"/>
<dbReference type="AlphaFoldDB" id="W1DKP7"/>
<evidence type="ECO:0000256" key="5">
    <source>
        <dbReference type="ARBA" id="ARBA00022448"/>
    </source>
</evidence>
<keyword evidence="6" id="KW-1003">Cell membrane</keyword>
<dbReference type="NCBIfam" id="TIGR01528">
    <property type="entry name" value="NMN_trans_PnuC"/>
    <property type="match status" value="1"/>
</dbReference>
<sequence length="259" mass="29531">MGTIAGLLCIWLASLEKISNYAFGLVNVTLFAIIFFQIQLYASLLLQLFFFAANVYGWYAWSRQSSNHEAELQIRWLPRSKALGWLAACVVAIGLLTLFINPFFAFLTRIAVSLMQALGLQVTMPELQPDAFPFWDSCMTVLSVVAMILMTRKYVENWLLWVIVNVISVVIFARQGVYAMSLEYLLLTFIALNGSRMWINSARERGSHAFFWLMVVVMIVPGVHRVEMALRAAAGLVLHLHRGMRNFIFMFQEMQDAVE</sequence>
<evidence type="ECO:0000256" key="8">
    <source>
        <dbReference type="ARBA" id="ARBA00022989"/>
    </source>
</evidence>
<dbReference type="PANTHER" id="PTHR36122:SF2">
    <property type="entry name" value="NICOTINAMIDE RIBOSIDE TRANSPORTER PNUC"/>
    <property type="match status" value="1"/>
</dbReference>
<comment type="subcellular location">
    <subcellularLocation>
        <location evidence="2">Cell membrane</location>
        <topology evidence="2">Multi-pass membrane protein</topology>
    </subcellularLocation>
</comment>
<feature type="transmembrane region" description="Helical" evidence="10">
    <location>
        <begin position="206"/>
        <end position="224"/>
    </location>
</feature>
<dbReference type="Proteomes" id="UP000019183">
    <property type="component" value="Unassembled WGS sequence"/>
</dbReference>
<protein>
    <recommendedName>
        <fullName evidence="4">Nicotinamide riboside transporter PnuC</fullName>
    </recommendedName>
</protein>
<evidence type="ECO:0000256" key="2">
    <source>
        <dbReference type="ARBA" id="ARBA00004651"/>
    </source>
</evidence>
<feature type="transmembrane region" description="Helical" evidence="10">
    <location>
        <begin position="132"/>
        <end position="151"/>
    </location>
</feature>
<name>W1DKP7_KLEPN</name>